<dbReference type="InterPro" id="IPR007296">
    <property type="entry name" value="DUF403"/>
</dbReference>
<dbReference type="AlphaFoldDB" id="A0A6C0GMX6"/>
<dbReference type="Proteomes" id="UP000480178">
    <property type="component" value="Chromosome"/>
</dbReference>
<evidence type="ECO:0000313" key="2">
    <source>
        <dbReference type="EMBL" id="QHT69375.1"/>
    </source>
</evidence>
<dbReference type="Pfam" id="PF04168">
    <property type="entry name" value="Alpha-E"/>
    <property type="match status" value="1"/>
</dbReference>
<name>A0A6C0GMX6_9BACT</name>
<reference evidence="2 3" key="1">
    <citation type="submission" date="2020-01" db="EMBL/GenBank/DDBJ databases">
        <authorList>
            <person name="Kim M.K."/>
        </authorList>
    </citation>
    <scope>NUCLEOTIDE SEQUENCE [LARGE SCALE GENOMIC DNA]</scope>
    <source>
        <strain evidence="2 3">172606-1</strain>
    </source>
</reference>
<evidence type="ECO:0000259" key="1">
    <source>
        <dbReference type="Pfam" id="PF04168"/>
    </source>
</evidence>
<dbReference type="PANTHER" id="PTHR34595">
    <property type="entry name" value="BLR5612 PROTEIN"/>
    <property type="match status" value="1"/>
</dbReference>
<dbReference type="EMBL" id="CP048222">
    <property type="protein sequence ID" value="QHT69375.1"/>
    <property type="molecule type" value="Genomic_DNA"/>
</dbReference>
<dbReference type="PANTHER" id="PTHR34595:SF7">
    <property type="entry name" value="SLL1039 PROTEIN"/>
    <property type="match status" value="1"/>
</dbReference>
<sequence>MLSRIGNSLFWMGRYIERAEHLARYTKVQYVSSLDAPLAQTKEFVLESILNMAGITANYYQKYPQLTDEEVLYFVTLDESNPFSILSNIGFIRENARGARDCISLELWEAINRFYHTMNSYDAEKLLDEGIYEFSQQVEGNSSVLKGYIDNTLIRNEVWMLIAMGIHMERAIQVARILITKLKDIDKIDPAKLGGPVENYQWTTLLMSAESFDMNKRYYKANPNRRNSLEFLLFNPAFPKSIVYNLNLVQEAIEHISFQGQTGKGSISFMAGRIATQYKFLTIEEVEDDIVEFLSDTLNKIYDIARLLEEKYLIY</sequence>
<evidence type="ECO:0000313" key="3">
    <source>
        <dbReference type="Proteomes" id="UP000480178"/>
    </source>
</evidence>
<keyword evidence="3" id="KW-1185">Reference proteome</keyword>
<dbReference type="KEGG" id="rhoz:GXP67_23405"/>
<proteinExistence type="predicted"/>
<dbReference type="RefSeq" id="WP_162445364.1">
    <property type="nucleotide sequence ID" value="NZ_CP048222.1"/>
</dbReference>
<dbReference type="InterPro" id="IPR051680">
    <property type="entry name" value="ATP-dep_Glu-Cys_Ligase-2"/>
</dbReference>
<gene>
    <name evidence="2" type="ORF">GXP67_23405</name>
</gene>
<feature type="domain" description="DUF403" evidence="1">
    <location>
        <begin position="1"/>
        <end position="313"/>
    </location>
</feature>
<organism evidence="2 3">
    <name type="scientific">Rhodocytophaga rosea</name>
    <dbReference type="NCBI Taxonomy" id="2704465"/>
    <lineage>
        <taxon>Bacteria</taxon>
        <taxon>Pseudomonadati</taxon>
        <taxon>Bacteroidota</taxon>
        <taxon>Cytophagia</taxon>
        <taxon>Cytophagales</taxon>
        <taxon>Rhodocytophagaceae</taxon>
        <taxon>Rhodocytophaga</taxon>
    </lineage>
</organism>
<accession>A0A6C0GMX6</accession>
<protein>
    <submittedName>
        <fullName evidence="2">Alpha-E domain-containing protein</fullName>
    </submittedName>
</protein>